<protein>
    <recommendedName>
        <fullName evidence="10">Odorant receptor</fullName>
    </recommendedName>
</protein>
<keyword evidence="7 10" id="KW-0472">Membrane</keyword>
<name>B0XLS6_CULQU</name>
<dbReference type="VEuPathDB" id="VectorBase:CPIJ020302"/>
<dbReference type="EMBL" id="DS234715">
    <property type="protein sequence ID" value="EDS34874.1"/>
    <property type="molecule type" value="Genomic_DNA"/>
</dbReference>
<evidence type="ECO:0000313" key="12">
    <source>
        <dbReference type="EnsemblMetazoa" id="CPIJ020302-PA"/>
    </source>
</evidence>
<feature type="transmembrane region" description="Helical" evidence="10">
    <location>
        <begin position="49"/>
        <end position="67"/>
    </location>
</feature>
<keyword evidence="5 10" id="KW-0552">Olfaction</keyword>
<feature type="transmembrane region" description="Helical" evidence="10">
    <location>
        <begin position="180"/>
        <end position="200"/>
    </location>
</feature>
<evidence type="ECO:0000256" key="7">
    <source>
        <dbReference type="ARBA" id="ARBA00023136"/>
    </source>
</evidence>
<evidence type="ECO:0000256" key="6">
    <source>
        <dbReference type="ARBA" id="ARBA00022989"/>
    </source>
</evidence>
<comment type="subcellular location">
    <subcellularLocation>
        <location evidence="1 10">Cell membrane</location>
        <topology evidence="1 10">Multi-pass membrane protein</topology>
    </subcellularLocation>
</comment>
<dbReference type="GO" id="GO:0005886">
    <property type="term" value="C:plasma membrane"/>
    <property type="evidence" value="ECO:0007669"/>
    <property type="project" value="UniProtKB-SubCell"/>
</dbReference>
<dbReference type="KEGG" id="cqu:CpipJ_CPIJ020302"/>
<dbReference type="InterPro" id="IPR004117">
    <property type="entry name" value="7tm6_olfct_rcpt"/>
</dbReference>
<evidence type="ECO:0000313" key="11">
    <source>
        <dbReference type="EMBL" id="EDS34874.1"/>
    </source>
</evidence>
<dbReference type="InParanoid" id="B0XLS6"/>
<feature type="transmembrane region" description="Helical" evidence="10">
    <location>
        <begin position="299"/>
        <end position="323"/>
    </location>
</feature>
<keyword evidence="2" id="KW-1003">Cell membrane</keyword>
<gene>
    <name evidence="12" type="primary">6054728</name>
    <name evidence="11" type="ORF">CpipJ_CPIJ020302</name>
</gene>
<keyword evidence="9 10" id="KW-0807">Transducer</keyword>
<dbReference type="VEuPathDB" id="VectorBase:CQUJHB001585"/>
<evidence type="ECO:0000256" key="8">
    <source>
        <dbReference type="ARBA" id="ARBA00023170"/>
    </source>
</evidence>
<feature type="transmembrane region" description="Helical" evidence="10">
    <location>
        <begin position="150"/>
        <end position="174"/>
    </location>
</feature>
<comment type="caution">
    <text evidence="10">Lacks conserved residue(s) required for the propagation of feature annotation.</text>
</comment>
<dbReference type="OrthoDB" id="6765072at2759"/>
<dbReference type="AlphaFoldDB" id="B0XLS6"/>
<organism>
    <name type="scientific">Culex quinquefasciatus</name>
    <name type="common">Southern house mosquito</name>
    <name type="synonym">Culex pungens</name>
    <dbReference type="NCBI Taxonomy" id="7176"/>
    <lineage>
        <taxon>Eukaryota</taxon>
        <taxon>Metazoa</taxon>
        <taxon>Ecdysozoa</taxon>
        <taxon>Arthropoda</taxon>
        <taxon>Hexapoda</taxon>
        <taxon>Insecta</taxon>
        <taxon>Pterygota</taxon>
        <taxon>Neoptera</taxon>
        <taxon>Endopterygota</taxon>
        <taxon>Diptera</taxon>
        <taxon>Nematocera</taxon>
        <taxon>Culicoidea</taxon>
        <taxon>Culicidae</taxon>
        <taxon>Culicinae</taxon>
        <taxon>Culicini</taxon>
        <taxon>Culex</taxon>
        <taxon>Culex</taxon>
    </lineage>
</organism>
<dbReference type="Proteomes" id="UP000002320">
    <property type="component" value="Unassembled WGS sequence"/>
</dbReference>
<keyword evidence="4 10" id="KW-0812">Transmembrane</keyword>
<reference evidence="12" key="2">
    <citation type="submission" date="2021-02" db="UniProtKB">
        <authorList>
            <consortium name="EnsemblMetazoa"/>
        </authorList>
    </citation>
    <scope>IDENTIFICATION</scope>
    <source>
        <strain evidence="12">JHB</strain>
    </source>
</reference>
<sequence>MAQVSVVKPAFSDPARELFDRIFSNVSRLYGLIGMNVLDPRYRTRGRTLVPWVVTLFATIQVAYFLWRERSDLLKVMVILPYATFPVQGLHVMLQSVTNPSNFKDLQAKSTEVFELLNENLTNRPRMARVLKVATFLQKMIIGSYGGSNGFILVAPFIVWLISGTKSFIFLYRIPFVDEWSTVGFLMNLALHAFIIPIAYCKYVGIDCLFIAMIVPIAAYVDGLVNEIDEINDLMEQAKPDQKVIRTKLIRIAKLHQLLLEYEQMLEDRYNFMALVRIGSIVLGIISTIVAIYETGDHMAAFFSVFLLMQLTQNCLLGTVITIKNEKLTEALYDIKWYQLPVEEARQLTLMLQSAQNAPTLSIGKIGPLNVESYESIMRSIYNFVMALFAFVG</sequence>
<feature type="transmembrane region" description="Helical" evidence="10">
    <location>
        <begin position="274"/>
        <end position="293"/>
    </location>
</feature>
<evidence type="ECO:0000256" key="10">
    <source>
        <dbReference type="RuleBase" id="RU351113"/>
    </source>
</evidence>
<accession>B0XLS6</accession>
<dbReference type="HOGENOM" id="CLU_044523_3_0_1"/>
<comment type="similarity">
    <text evidence="10">Belongs to the insect chemoreceptor superfamily. Heteromeric odorant receptor channel (TC 1.A.69) family.</text>
</comment>
<evidence type="ECO:0000256" key="9">
    <source>
        <dbReference type="ARBA" id="ARBA00023224"/>
    </source>
</evidence>
<evidence type="ECO:0000256" key="5">
    <source>
        <dbReference type="ARBA" id="ARBA00022725"/>
    </source>
</evidence>
<dbReference type="GO" id="GO:0005549">
    <property type="term" value="F:odorant binding"/>
    <property type="evidence" value="ECO:0007669"/>
    <property type="project" value="InterPro"/>
</dbReference>
<dbReference type="eggNOG" id="ENOG502T89Q">
    <property type="taxonomic scope" value="Eukaryota"/>
</dbReference>
<dbReference type="GO" id="GO:0007165">
    <property type="term" value="P:signal transduction"/>
    <property type="evidence" value="ECO:0007669"/>
    <property type="project" value="UniProtKB-KW"/>
</dbReference>
<evidence type="ECO:0000256" key="4">
    <source>
        <dbReference type="ARBA" id="ARBA00022692"/>
    </source>
</evidence>
<proteinExistence type="inferred from homology"/>
<keyword evidence="3 10" id="KW-0716">Sensory transduction</keyword>
<dbReference type="PANTHER" id="PTHR21137:SF35">
    <property type="entry name" value="ODORANT RECEPTOR 19A-RELATED"/>
    <property type="match status" value="1"/>
</dbReference>
<keyword evidence="13" id="KW-1185">Reference proteome</keyword>
<dbReference type="EnsemblMetazoa" id="CPIJ020302-RA">
    <property type="protein sequence ID" value="CPIJ020302-PA"/>
    <property type="gene ID" value="CPIJ020302"/>
</dbReference>
<evidence type="ECO:0000256" key="1">
    <source>
        <dbReference type="ARBA" id="ARBA00004651"/>
    </source>
</evidence>
<evidence type="ECO:0000256" key="2">
    <source>
        <dbReference type="ARBA" id="ARBA00022475"/>
    </source>
</evidence>
<reference evidence="11" key="1">
    <citation type="submission" date="2007-03" db="EMBL/GenBank/DDBJ databases">
        <title>Annotation of Culex pipiens quinquefasciatus.</title>
        <authorList>
            <consortium name="The Broad Institute Genome Sequencing Platform"/>
            <person name="Atkinson P.W."/>
            <person name="Hemingway J."/>
            <person name="Christensen B.M."/>
            <person name="Higgs S."/>
            <person name="Kodira C."/>
            <person name="Hannick L."/>
            <person name="Megy K."/>
            <person name="O'Leary S."/>
            <person name="Pearson M."/>
            <person name="Haas B.J."/>
            <person name="Mauceli E."/>
            <person name="Wortman J.R."/>
            <person name="Lee N.H."/>
            <person name="Guigo R."/>
            <person name="Stanke M."/>
            <person name="Alvarado L."/>
            <person name="Amedeo P."/>
            <person name="Antoine C.H."/>
            <person name="Arensburger P."/>
            <person name="Bidwell S.L."/>
            <person name="Crawford M."/>
            <person name="Camaro F."/>
            <person name="Devon K."/>
            <person name="Engels R."/>
            <person name="Hammond M."/>
            <person name="Howarth C."/>
            <person name="Koehrsen M."/>
            <person name="Lawson D."/>
            <person name="Montgomery P."/>
            <person name="Nene V."/>
            <person name="Nusbaum C."/>
            <person name="Puiu D."/>
            <person name="Romero-Severson J."/>
            <person name="Severson D.W."/>
            <person name="Shumway M."/>
            <person name="Sisk P."/>
            <person name="Stolte C."/>
            <person name="Zeng Q."/>
            <person name="Eisenstadt E."/>
            <person name="Fraser-Liggett C."/>
            <person name="Strausberg R."/>
            <person name="Galagan J."/>
            <person name="Birren B."/>
            <person name="Collins F.H."/>
        </authorList>
    </citation>
    <scope>NUCLEOTIDE SEQUENCE [LARGE SCALE GENOMIC DNA]</scope>
    <source>
        <strain evidence="11">JHB</strain>
    </source>
</reference>
<dbReference type="Pfam" id="PF02949">
    <property type="entry name" value="7tm_6"/>
    <property type="match status" value="1"/>
</dbReference>
<keyword evidence="8 10" id="KW-0675">Receptor</keyword>
<keyword evidence="6 10" id="KW-1133">Transmembrane helix</keyword>
<evidence type="ECO:0000313" key="13">
    <source>
        <dbReference type="Proteomes" id="UP000002320"/>
    </source>
</evidence>
<evidence type="ECO:0000256" key="3">
    <source>
        <dbReference type="ARBA" id="ARBA00022606"/>
    </source>
</evidence>
<dbReference type="GO" id="GO:0004984">
    <property type="term" value="F:olfactory receptor activity"/>
    <property type="evidence" value="ECO:0007669"/>
    <property type="project" value="InterPro"/>
</dbReference>
<dbReference type="PANTHER" id="PTHR21137">
    <property type="entry name" value="ODORANT RECEPTOR"/>
    <property type="match status" value="1"/>
</dbReference>